<comment type="similarity">
    <text evidence="1">Belongs to the ATP-dependent AMP-binding enzyme family.</text>
</comment>
<gene>
    <name evidence="3" type="ORF">CKO45_19710</name>
</gene>
<dbReference type="EMBL" id="NRSG01000180">
    <property type="protein sequence ID" value="MBK1660455.1"/>
    <property type="molecule type" value="Genomic_DNA"/>
</dbReference>
<evidence type="ECO:0000256" key="1">
    <source>
        <dbReference type="ARBA" id="ARBA00006432"/>
    </source>
</evidence>
<dbReference type="SUPFAM" id="SSF56801">
    <property type="entry name" value="Acetyl-CoA synthetase-like"/>
    <property type="match status" value="1"/>
</dbReference>
<dbReference type="Gene3D" id="3.30.300.30">
    <property type="match status" value="1"/>
</dbReference>
<dbReference type="PANTHER" id="PTHR22754">
    <property type="entry name" value="DISCO-INTERACTING PROTEIN 2 DIP2 -RELATED"/>
    <property type="match status" value="1"/>
</dbReference>
<evidence type="ECO:0000259" key="2">
    <source>
        <dbReference type="Pfam" id="PF00501"/>
    </source>
</evidence>
<keyword evidence="4" id="KW-1185">Reference proteome</keyword>
<dbReference type="Gene3D" id="3.40.50.12780">
    <property type="entry name" value="N-terminal domain of ligase-like"/>
    <property type="match status" value="1"/>
</dbReference>
<sequence>MHSGPMSGPSLLDPIRRRLATAPGAPFVHILRDGRSETLTNAALAEGAARWAALLAADGCRPGEVVVLVLRHGPALYTAFLGAMLAGCVPAFLPFPTPRQDPARYWDALDALLRRSGAACLIAGPEDTAALRARLPRPACRLRLPGEEAAMTPLAAWRGGAGDDIALLQHSSGTTGLQKGVALSHRAVLAQLDACAAAIGFAAGDVVASWLPLYHDMGLMACFLLPLAKGGAVVSLDAFEWVARPALLPQAIAAHRARWCWLPNFAFEHLARHRRPEEWHDLSSIRAFIDCSETCRAESLDRFAAGFADCGVTPDRLACCYAMAEAGFAVTQTPPGRPPPRLALAAEALARGEARPASPGERVATLLSVGRPVGGMALRILGPDGMALPEGRIGEVALRGDSLFAGWHRQPEASAAALRDGWYRTGDLGALVGGELVVTGRRKEVILLRGRTLYAPDLEAAANRVPGVHPGRAAALGVPDPASGTEVLVLVAETDLTEEPARRALARALRAALEAETGLGGAVAALRPPGWLVKTTSGKLSRAANLAKYLAEAA</sequence>
<dbReference type="Proteomes" id="UP000697995">
    <property type="component" value="Unassembled WGS sequence"/>
</dbReference>
<reference evidence="3 4" key="1">
    <citation type="journal article" date="2020" name="Microorganisms">
        <title>Osmotic Adaptation and Compatible Solute Biosynthesis of Phototrophic Bacteria as Revealed from Genome Analyses.</title>
        <authorList>
            <person name="Imhoff J.F."/>
            <person name="Rahn T."/>
            <person name="Kunzel S."/>
            <person name="Keller A."/>
            <person name="Neulinger S.C."/>
        </authorList>
    </citation>
    <scope>NUCLEOTIDE SEQUENCE [LARGE SCALE GENOMIC DNA]</scope>
    <source>
        <strain evidence="3 4">DSM 15382</strain>
    </source>
</reference>
<evidence type="ECO:0000313" key="3">
    <source>
        <dbReference type="EMBL" id="MBK1660455.1"/>
    </source>
</evidence>
<name>A0ABS1D1G5_9PROT</name>
<dbReference type="InterPro" id="IPR042099">
    <property type="entry name" value="ANL_N_sf"/>
</dbReference>
<dbReference type="InterPro" id="IPR000873">
    <property type="entry name" value="AMP-dep_synth/lig_dom"/>
</dbReference>
<dbReference type="Pfam" id="PF00501">
    <property type="entry name" value="AMP-binding"/>
    <property type="match status" value="1"/>
</dbReference>
<evidence type="ECO:0000313" key="4">
    <source>
        <dbReference type="Proteomes" id="UP000697995"/>
    </source>
</evidence>
<feature type="domain" description="AMP-dependent synthetase/ligase" evidence="2">
    <location>
        <begin position="17"/>
        <end position="406"/>
    </location>
</feature>
<comment type="caution">
    <text evidence="3">The sequence shown here is derived from an EMBL/GenBank/DDBJ whole genome shotgun (WGS) entry which is preliminary data.</text>
</comment>
<dbReference type="PANTHER" id="PTHR22754:SF32">
    <property type="entry name" value="DISCO-INTERACTING PROTEIN 2"/>
    <property type="match status" value="1"/>
</dbReference>
<dbReference type="InterPro" id="IPR045851">
    <property type="entry name" value="AMP-bd_C_sf"/>
</dbReference>
<accession>A0ABS1D1G5</accession>
<protein>
    <recommendedName>
        <fullName evidence="2">AMP-dependent synthetase/ligase domain-containing protein</fullName>
    </recommendedName>
</protein>
<proteinExistence type="inferred from homology"/>
<organism evidence="3 4">
    <name type="scientific">Paracraurococcus ruber</name>
    <dbReference type="NCBI Taxonomy" id="77675"/>
    <lineage>
        <taxon>Bacteria</taxon>
        <taxon>Pseudomonadati</taxon>
        <taxon>Pseudomonadota</taxon>
        <taxon>Alphaproteobacteria</taxon>
        <taxon>Acetobacterales</taxon>
        <taxon>Roseomonadaceae</taxon>
        <taxon>Paracraurococcus</taxon>
    </lineage>
</organism>